<dbReference type="EMBL" id="CP013189">
    <property type="protein sequence ID" value="ALO45797.1"/>
    <property type="molecule type" value="Genomic_DNA"/>
</dbReference>
<dbReference type="InterPro" id="IPR021521">
    <property type="entry name" value="DUF3185"/>
</dbReference>
<keyword evidence="1" id="KW-1133">Transmembrane helix</keyword>
<dbReference type="KEGG" id="pspi:PS2015_1135"/>
<keyword evidence="1" id="KW-0472">Membrane</keyword>
<proteinExistence type="predicted"/>
<dbReference type="AlphaFoldDB" id="A0A0S2KCA2"/>
<keyword evidence="3" id="KW-1185">Reference proteome</keyword>
<evidence type="ECO:0000313" key="3">
    <source>
        <dbReference type="Proteomes" id="UP000065641"/>
    </source>
</evidence>
<dbReference type="STRING" id="1249552.PS2015_1135"/>
<reference evidence="2 3" key="1">
    <citation type="submission" date="2015-11" db="EMBL/GenBank/DDBJ databases">
        <authorList>
            <person name="Zhang Y."/>
            <person name="Guo Z."/>
        </authorList>
    </citation>
    <scope>NUCLEOTIDE SEQUENCE [LARGE SCALE GENOMIC DNA]</scope>
    <source>
        <strain evidence="2 3">KCTC 32221</strain>
    </source>
</reference>
<feature type="transmembrane region" description="Helical" evidence="1">
    <location>
        <begin position="51"/>
        <end position="69"/>
    </location>
</feature>
<dbReference type="Pfam" id="PF11381">
    <property type="entry name" value="DUF3185"/>
    <property type="match status" value="1"/>
</dbReference>
<keyword evidence="1" id="KW-0812">Transmembrane</keyword>
<dbReference type="Proteomes" id="UP000065641">
    <property type="component" value="Chromosome"/>
</dbReference>
<name>A0A0S2KCA2_9GAMM</name>
<evidence type="ECO:0000256" key="1">
    <source>
        <dbReference type="SAM" id="Phobius"/>
    </source>
</evidence>
<evidence type="ECO:0008006" key="4">
    <source>
        <dbReference type="Google" id="ProtNLM"/>
    </source>
</evidence>
<gene>
    <name evidence="2" type="ORF">PS2015_1135</name>
</gene>
<protein>
    <recommendedName>
        <fullName evidence="4">DUF3185 family protein</fullName>
    </recommendedName>
</protein>
<organism evidence="2 3">
    <name type="scientific">Pseudohongiella spirulinae</name>
    <dbReference type="NCBI Taxonomy" id="1249552"/>
    <lineage>
        <taxon>Bacteria</taxon>
        <taxon>Pseudomonadati</taxon>
        <taxon>Pseudomonadota</taxon>
        <taxon>Gammaproteobacteria</taxon>
        <taxon>Pseudomonadales</taxon>
        <taxon>Pseudohongiellaceae</taxon>
        <taxon>Pseudohongiella</taxon>
    </lineage>
</organism>
<evidence type="ECO:0000313" key="2">
    <source>
        <dbReference type="EMBL" id="ALO45797.1"/>
    </source>
</evidence>
<accession>A0A0S2KCA2</accession>
<feature type="transmembrane region" description="Helical" evidence="1">
    <location>
        <begin position="12"/>
        <end position="31"/>
    </location>
</feature>
<sequence length="71" mass="7530">MAMDSGKTMKVIGLALVVLGVGLAIWGYQLSDSLTSEVSEAVTGAEPDRVMQYYIGGAISFVVGLFLFLKN</sequence>